<reference evidence="6" key="1">
    <citation type="submission" date="2018-11" db="EMBL/GenBank/DDBJ databases">
        <authorList>
            <person name="Alioto T."/>
            <person name="Alioto T."/>
        </authorList>
    </citation>
    <scope>NUCLEOTIDE SEQUENCE</scope>
</reference>
<feature type="transmembrane region" description="Helical" evidence="5">
    <location>
        <begin position="20"/>
        <end position="39"/>
    </location>
</feature>
<dbReference type="OrthoDB" id="422206at2759"/>
<feature type="transmembrane region" description="Helical" evidence="5">
    <location>
        <begin position="230"/>
        <end position="247"/>
    </location>
</feature>
<dbReference type="Pfam" id="PF07690">
    <property type="entry name" value="MFS_1"/>
    <property type="match status" value="1"/>
</dbReference>
<dbReference type="InterPro" id="IPR011701">
    <property type="entry name" value="MFS"/>
</dbReference>
<feature type="transmembrane region" description="Helical" evidence="5">
    <location>
        <begin position="178"/>
        <end position="198"/>
    </location>
</feature>
<evidence type="ECO:0000256" key="3">
    <source>
        <dbReference type="ARBA" id="ARBA00022989"/>
    </source>
</evidence>
<feature type="transmembrane region" description="Helical" evidence="5">
    <location>
        <begin position="267"/>
        <end position="284"/>
    </location>
</feature>
<keyword evidence="3 5" id="KW-1133">Transmembrane helix</keyword>
<dbReference type="GO" id="GO:0022857">
    <property type="term" value="F:transmembrane transporter activity"/>
    <property type="evidence" value="ECO:0007669"/>
    <property type="project" value="InterPro"/>
</dbReference>
<evidence type="ECO:0000256" key="1">
    <source>
        <dbReference type="ARBA" id="ARBA00004141"/>
    </source>
</evidence>
<accession>A0A8B6EX75</accession>
<protein>
    <submittedName>
        <fullName evidence="6">MFS transporter, FLVCR family, disrupted in renal carcinoma protein 2</fullName>
    </submittedName>
</protein>
<dbReference type="SUPFAM" id="SSF103473">
    <property type="entry name" value="MFS general substrate transporter"/>
    <property type="match status" value="1"/>
</dbReference>
<feature type="transmembrane region" description="Helical" evidence="5">
    <location>
        <begin position="151"/>
        <end position="172"/>
    </location>
</feature>
<comment type="subcellular location">
    <subcellularLocation>
        <location evidence="1">Membrane</location>
        <topology evidence="1">Multi-pass membrane protein</topology>
    </subcellularLocation>
</comment>
<dbReference type="AlphaFoldDB" id="A0A8B6EX75"/>
<sequence>MDVQLLHDCTKPKLYRSRWYVLSCLSLLSCIQNVIWVGYGPVAQSAKAVFQWSDSMVDMLVNFGNISCIICILPASWMLDLKGLRTSMMWATFLIAVGSGCRCLSSEPSTATWLVSIGQTVNGVSGTVAFAGPSLLSETWFPPNERATATAISLLFTSVGGAVAFIIDLATLRDEIMLLNYIEFGVAALLMITVFIYFPNAPPTPPSETAGMKRTDFKAGTKKLFKMLKFWHIAFMFAIPSGVYGSWGSVLDVNLKPFGISQKEAGWLDFYGSIGGTIFGILLSRFSDIFMKRIKSFLVVVYSVAALFLVIFTLMCTKIIHSHTGIKQKKVGWGTPD</sequence>
<proteinExistence type="predicted"/>
<keyword evidence="2 5" id="KW-0812">Transmembrane</keyword>
<keyword evidence="4 5" id="KW-0472">Membrane</keyword>
<dbReference type="EMBL" id="UYJE01005900">
    <property type="protein sequence ID" value="VDI41449.1"/>
    <property type="molecule type" value="Genomic_DNA"/>
</dbReference>
<comment type="caution">
    <text evidence="6">The sequence shown here is derived from an EMBL/GenBank/DDBJ whole genome shotgun (WGS) entry which is preliminary data.</text>
</comment>
<dbReference type="InterPro" id="IPR049680">
    <property type="entry name" value="FLVCR1-2_SLC49-like"/>
</dbReference>
<feature type="transmembrane region" description="Helical" evidence="5">
    <location>
        <begin position="296"/>
        <end position="315"/>
    </location>
</feature>
<dbReference type="InterPro" id="IPR036259">
    <property type="entry name" value="MFS_trans_sf"/>
</dbReference>
<evidence type="ECO:0000256" key="2">
    <source>
        <dbReference type="ARBA" id="ARBA00022692"/>
    </source>
</evidence>
<evidence type="ECO:0000256" key="5">
    <source>
        <dbReference type="SAM" id="Phobius"/>
    </source>
</evidence>
<feature type="transmembrane region" description="Helical" evidence="5">
    <location>
        <begin position="59"/>
        <end position="79"/>
    </location>
</feature>
<gene>
    <name evidence="6" type="ORF">MGAL_10B069357</name>
</gene>
<dbReference type="PANTHER" id="PTHR10924:SF27">
    <property type="entry name" value="SOLUTE CARRIER FAMILY 49 MEMBER 4"/>
    <property type="match status" value="1"/>
</dbReference>
<dbReference type="PANTHER" id="PTHR10924">
    <property type="entry name" value="MAJOR FACILITATOR SUPERFAMILY PROTEIN-RELATED"/>
    <property type="match status" value="1"/>
</dbReference>
<dbReference type="Proteomes" id="UP000596742">
    <property type="component" value="Unassembled WGS sequence"/>
</dbReference>
<name>A0A8B6EX75_MYTGA</name>
<dbReference type="Gene3D" id="1.20.1250.20">
    <property type="entry name" value="MFS general substrate transporter like domains"/>
    <property type="match status" value="1"/>
</dbReference>
<organism evidence="6 7">
    <name type="scientific">Mytilus galloprovincialis</name>
    <name type="common">Mediterranean mussel</name>
    <dbReference type="NCBI Taxonomy" id="29158"/>
    <lineage>
        <taxon>Eukaryota</taxon>
        <taxon>Metazoa</taxon>
        <taxon>Spiralia</taxon>
        <taxon>Lophotrochozoa</taxon>
        <taxon>Mollusca</taxon>
        <taxon>Bivalvia</taxon>
        <taxon>Autobranchia</taxon>
        <taxon>Pteriomorphia</taxon>
        <taxon>Mytilida</taxon>
        <taxon>Mytiloidea</taxon>
        <taxon>Mytilidae</taxon>
        <taxon>Mytilinae</taxon>
        <taxon>Mytilus</taxon>
    </lineage>
</organism>
<evidence type="ECO:0000256" key="4">
    <source>
        <dbReference type="ARBA" id="ARBA00023136"/>
    </source>
</evidence>
<evidence type="ECO:0000313" key="7">
    <source>
        <dbReference type="Proteomes" id="UP000596742"/>
    </source>
</evidence>
<evidence type="ECO:0000313" key="6">
    <source>
        <dbReference type="EMBL" id="VDI41449.1"/>
    </source>
</evidence>
<keyword evidence="7" id="KW-1185">Reference proteome</keyword>
<dbReference type="GO" id="GO:0016020">
    <property type="term" value="C:membrane"/>
    <property type="evidence" value="ECO:0007669"/>
    <property type="project" value="UniProtKB-SubCell"/>
</dbReference>